<dbReference type="AlphaFoldDB" id="A0A9W9YDH3"/>
<proteinExistence type="predicted"/>
<accession>A0A9W9YDH3</accession>
<evidence type="ECO:0000313" key="2">
    <source>
        <dbReference type="EMBL" id="KAJ7328187.1"/>
    </source>
</evidence>
<feature type="non-terminal residue" evidence="2">
    <location>
        <position position="1"/>
    </location>
</feature>
<dbReference type="EMBL" id="MU827797">
    <property type="protein sequence ID" value="KAJ7328187.1"/>
    <property type="molecule type" value="Genomic_DNA"/>
</dbReference>
<feature type="region of interest" description="Disordered" evidence="1">
    <location>
        <begin position="1"/>
        <end position="23"/>
    </location>
</feature>
<keyword evidence="3" id="KW-1185">Reference proteome</keyword>
<reference evidence="2" key="1">
    <citation type="submission" date="2023-01" db="EMBL/GenBank/DDBJ databases">
        <title>Genome assembly of the deep-sea coral Lophelia pertusa.</title>
        <authorList>
            <person name="Herrera S."/>
            <person name="Cordes E."/>
        </authorList>
    </citation>
    <scope>NUCLEOTIDE SEQUENCE</scope>
    <source>
        <strain evidence="2">USNM1676648</strain>
        <tissue evidence="2">Polyp</tissue>
    </source>
</reference>
<feature type="non-terminal residue" evidence="2">
    <location>
        <position position="79"/>
    </location>
</feature>
<comment type="caution">
    <text evidence="2">The sequence shown here is derived from an EMBL/GenBank/DDBJ whole genome shotgun (WGS) entry which is preliminary data.</text>
</comment>
<sequence>VEPSSVTVTSARPSAEAASLPSDESLRKDIRIPAKNLTAEVEEPIATVVKAEDVKAEMESKLLNLPSRFTMVKSNEDRK</sequence>
<evidence type="ECO:0000256" key="1">
    <source>
        <dbReference type="SAM" id="MobiDB-lite"/>
    </source>
</evidence>
<gene>
    <name evidence="2" type="ORF">OS493_025061</name>
</gene>
<name>A0A9W9YDH3_9CNID</name>
<organism evidence="2 3">
    <name type="scientific">Desmophyllum pertusum</name>
    <dbReference type="NCBI Taxonomy" id="174260"/>
    <lineage>
        <taxon>Eukaryota</taxon>
        <taxon>Metazoa</taxon>
        <taxon>Cnidaria</taxon>
        <taxon>Anthozoa</taxon>
        <taxon>Hexacorallia</taxon>
        <taxon>Scleractinia</taxon>
        <taxon>Caryophylliina</taxon>
        <taxon>Caryophylliidae</taxon>
        <taxon>Desmophyllum</taxon>
    </lineage>
</organism>
<protein>
    <submittedName>
        <fullName evidence="2">Uncharacterized protein</fullName>
    </submittedName>
</protein>
<evidence type="ECO:0000313" key="3">
    <source>
        <dbReference type="Proteomes" id="UP001163046"/>
    </source>
</evidence>
<dbReference type="Proteomes" id="UP001163046">
    <property type="component" value="Unassembled WGS sequence"/>
</dbReference>
<feature type="compositionally biased region" description="Polar residues" evidence="1">
    <location>
        <begin position="1"/>
        <end position="12"/>
    </location>
</feature>